<evidence type="ECO:0000256" key="8">
    <source>
        <dbReference type="ARBA" id="ARBA00022833"/>
    </source>
</evidence>
<dbReference type="InterPro" id="IPR016136">
    <property type="entry name" value="DNA_helicase_N/primase_C"/>
</dbReference>
<comment type="subunit">
    <text evidence="12">Monomer. Interacts with DnaB.</text>
</comment>
<dbReference type="FunFam" id="3.40.1360.10:FF:000002">
    <property type="entry name" value="DNA primase"/>
    <property type="match status" value="1"/>
</dbReference>
<keyword evidence="16" id="KW-1185">Reference proteome</keyword>
<dbReference type="SUPFAM" id="SSF56731">
    <property type="entry name" value="DNA primase core"/>
    <property type="match status" value="1"/>
</dbReference>
<dbReference type="EC" id="2.7.7.101" evidence="12"/>
<evidence type="ECO:0000256" key="13">
    <source>
        <dbReference type="SAM" id="MobiDB-lite"/>
    </source>
</evidence>
<dbReference type="SMART" id="SM00766">
    <property type="entry name" value="DnaG_DnaB_bind"/>
    <property type="match status" value="1"/>
</dbReference>
<evidence type="ECO:0000256" key="4">
    <source>
        <dbReference type="ARBA" id="ARBA00022695"/>
    </source>
</evidence>
<keyword evidence="10 12" id="KW-0238">DNA-binding</keyword>
<dbReference type="InterPro" id="IPR006171">
    <property type="entry name" value="TOPRIM_dom"/>
</dbReference>
<dbReference type="RefSeq" id="WP_085215693.1">
    <property type="nucleotide sequence ID" value="NZ_FXAM01000001.1"/>
</dbReference>
<comment type="catalytic activity">
    <reaction evidence="12">
        <text>ssDNA + n NTP = ssDNA/pppN(pN)n-1 hybrid + (n-1) diphosphate.</text>
        <dbReference type="EC" id="2.7.7.101"/>
    </reaction>
</comment>
<dbReference type="FunFam" id="3.90.580.10:FF:000001">
    <property type="entry name" value="DNA primase"/>
    <property type="match status" value="1"/>
</dbReference>
<dbReference type="STRING" id="1760988.SAMN02949497_4253"/>
<dbReference type="InterPro" id="IPR013264">
    <property type="entry name" value="DNAG_N"/>
</dbReference>
<feature type="region of interest" description="Disordered" evidence="13">
    <location>
        <begin position="93"/>
        <end position="112"/>
    </location>
</feature>
<dbReference type="Proteomes" id="UP000192923">
    <property type="component" value="Unassembled WGS sequence"/>
</dbReference>
<dbReference type="Pfam" id="PF13155">
    <property type="entry name" value="Toprim_2"/>
    <property type="match status" value="1"/>
</dbReference>
<comment type="function">
    <text evidence="12">RNA polymerase that catalyzes the synthesis of short RNA molecules used as primers for DNA polymerase during DNA replication.</text>
</comment>
<organism evidence="15 16">
    <name type="scientific">Methylomagnum ishizawai</name>
    <dbReference type="NCBI Taxonomy" id="1760988"/>
    <lineage>
        <taxon>Bacteria</taxon>
        <taxon>Pseudomonadati</taxon>
        <taxon>Pseudomonadota</taxon>
        <taxon>Gammaproteobacteria</taxon>
        <taxon>Methylococcales</taxon>
        <taxon>Methylococcaceae</taxon>
        <taxon>Methylomagnum</taxon>
    </lineage>
</organism>
<dbReference type="GO" id="GO:0006269">
    <property type="term" value="P:DNA replication, synthesis of primer"/>
    <property type="evidence" value="ECO:0007669"/>
    <property type="project" value="UniProtKB-UniRule"/>
</dbReference>
<dbReference type="SUPFAM" id="SSF117023">
    <property type="entry name" value="DNA primase DnaG, C-terminal domain"/>
    <property type="match status" value="1"/>
</dbReference>
<dbReference type="Pfam" id="PF08278">
    <property type="entry name" value="DnaG_DnaB_bind"/>
    <property type="match status" value="1"/>
</dbReference>
<dbReference type="GO" id="GO:1990077">
    <property type="term" value="C:primosome complex"/>
    <property type="evidence" value="ECO:0007669"/>
    <property type="project" value="UniProtKB-KW"/>
</dbReference>
<dbReference type="PANTHER" id="PTHR30313:SF2">
    <property type="entry name" value="DNA PRIMASE"/>
    <property type="match status" value="1"/>
</dbReference>
<dbReference type="InterPro" id="IPR036977">
    <property type="entry name" value="DNA_primase_Znf_CHC2"/>
</dbReference>
<dbReference type="InterPro" id="IPR013173">
    <property type="entry name" value="DNA_primase_DnaG_DnaB-bd_dom"/>
</dbReference>
<dbReference type="CDD" id="cd03364">
    <property type="entry name" value="TOPRIM_DnaG_primases"/>
    <property type="match status" value="1"/>
</dbReference>
<evidence type="ECO:0000256" key="6">
    <source>
        <dbReference type="ARBA" id="ARBA00022723"/>
    </source>
</evidence>
<evidence type="ECO:0000256" key="1">
    <source>
        <dbReference type="ARBA" id="ARBA00022478"/>
    </source>
</evidence>
<evidence type="ECO:0000256" key="3">
    <source>
        <dbReference type="ARBA" id="ARBA00022679"/>
    </source>
</evidence>
<evidence type="ECO:0000259" key="14">
    <source>
        <dbReference type="PROSITE" id="PS50880"/>
    </source>
</evidence>
<dbReference type="GO" id="GO:0000428">
    <property type="term" value="C:DNA-directed RNA polymerase complex"/>
    <property type="evidence" value="ECO:0007669"/>
    <property type="project" value="UniProtKB-KW"/>
</dbReference>
<evidence type="ECO:0000256" key="7">
    <source>
        <dbReference type="ARBA" id="ARBA00022771"/>
    </source>
</evidence>
<keyword evidence="3 12" id="KW-0808">Transferase</keyword>
<keyword evidence="5 12" id="KW-0235">DNA replication</keyword>
<feature type="zinc finger region" description="CHC2-type" evidence="12">
    <location>
        <begin position="40"/>
        <end position="64"/>
    </location>
</feature>
<evidence type="ECO:0000256" key="5">
    <source>
        <dbReference type="ARBA" id="ARBA00022705"/>
    </source>
</evidence>
<dbReference type="InterPro" id="IPR006295">
    <property type="entry name" value="DNA_primase_DnaG"/>
</dbReference>
<comment type="cofactor">
    <cofactor evidence="12">
        <name>Zn(2+)</name>
        <dbReference type="ChEBI" id="CHEBI:29105"/>
    </cofactor>
    <text evidence="12">Binds 1 zinc ion per monomer.</text>
</comment>
<dbReference type="Gene3D" id="3.90.980.10">
    <property type="entry name" value="DNA primase, catalytic core, N-terminal domain"/>
    <property type="match status" value="1"/>
</dbReference>
<dbReference type="Pfam" id="PF10410">
    <property type="entry name" value="DnaB_bind"/>
    <property type="match status" value="1"/>
</dbReference>
<dbReference type="Gene3D" id="3.90.580.10">
    <property type="entry name" value="Zinc finger, CHC2-type domain"/>
    <property type="match status" value="1"/>
</dbReference>
<dbReference type="InterPro" id="IPR002694">
    <property type="entry name" value="Znf_CHC2"/>
</dbReference>
<keyword evidence="8 12" id="KW-0862">Zinc</keyword>
<gene>
    <name evidence="12" type="primary">dnaG</name>
    <name evidence="15" type="ORF">SAMN02949497_4253</name>
</gene>
<dbReference type="InterPro" id="IPR030846">
    <property type="entry name" value="DnaG_bac"/>
</dbReference>
<dbReference type="SMART" id="SM00493">
    <property type="entry name" value="TOPRIM"/>
    <property type="match status" value="1"/>
</dbReference>
<dbReference type="HAMAP" id="MF_00974">
    <property type="entry name" value="DNA_primase_DnaG"/>
    <property type="match status" value="1"/>
</dbReference>
<keyword evidence="2 12" id="KW-0639">Primosome</keyword>
<evidence type="ECO:0000256" key="10">
    <source>
        <dbReference type="ARBA" id="ARBA00023125"/>
    </source>
</evidence>
<comment type="domain">
    <text evidence="12">Contains an N-terminal zinc-binding domain, a central core domain that contains the primase activity, and a C-terminal DnaB-binding domain.</text>
</comment>
<keyword evidence="1 12" id="KW-0240">DNA-directed RNA polymerase</keyword>
<dbReference type="Gene3D" id="1.20.50.20">
    <property type="entry name" value="DnaG, RNA polymerase domain, helical bundle"/>
    <property type="match status" value="1"/>
</dbReference>
<dbReference type="GO" id="GO:0003677">
    <property type="term" value="F:DNA binding"/>
    <property type="evidence" value="ECO:0007669"/>
    <property type="project" value="UniProtKB-KW"/>
</dbReference>
<dbReference type="SUPFAM" id="SSF57783">
    <property type="entry name" value="Zinc beta-ribbon"/>
    <property type="match status" value="1"/>
</dbReference>
<dbReference type="NCBIfam" id="TIGR01391">
    <property type="entry name" value="dnaG"/>
    <property type="match status" value="1"/>
</dbReference>
<dbReference type="InterPro" id="IPR050219">
    <property type="entry name" value="DnaG_primase"/>
</dbReference>
<keyword evidence="7 12" id="KW-0863">Zinc-finger</keyword>
<evidence type="ECO:0000313" key="16">
    <source>
        <dbReference type="Proteomes" id="UP000192923"/>
    </source>
</evidence>
<evidence type="ECO:0000256" key="9">
    <source>
        <dbReference type="ARBA" id="ARBA00022842"/>
    </source>
</evidence>
<keyword evidence="6 12" id="KW-0479">Metal-binding</keyword>
<dbReference type="GO" id="GO:0008270">
    <property type="term" value="F:zinc ion binding"/>
    <property type="evidence" value="ECO:0007669"/>
    <property type="project" value="UniProtKB-UniRule"/>
</dbReference>
<comment type="similarity">
    <text evidence="12">Belongs to the DnaG primase family.</text>
</comment>
<sequence>MAGKIPEHFIQEVLARVDLVELIDARVPLKRSGGNFIARCPFHNEKSPSFSVSRDKQFYHCFGCGASGNAIGFLMEYDRLSFREAMETLADTAGLKIPEEPRPGKPDTPRPEPTADLYAVLDWAARCYQTQLKTHPEAARAVEYLKGRGVTGEIAQRYRLGYAPPGYRVLPQDFPLDTLKAAGLVTVKEGGTAYDWFRDRVVFPIRDRRGRVVGFGGRVLGDGVPKYLNSPETATFKKSHEVYGLYELLNAVRKPEFVLVVEGYMDVIALAQFGIPNAVATLGTATSGDHINLLFRYAGELVFCFDGDTAGRNAAWKALEASLPALRDGRQLRFLILPEQHDPDSLVREEGTEAFLARIKNAKPFSHYFFERLTQGLNLTAMAGNTGDQAGLINQAKPLIKQMPSGELREMMQKRLMELAGQTPLESPRNSAKLVGTRRGGGKRGPPSLLRLCLALLLQNPQLAAAIAAPTRQHLIQTGKGGRLAAQILGLLDQHPGLTPGAILEYFRDSQDARTVAALLGFDTQVSPEKIPEVFADTLLKLEKQLKAQRYDELQSKPLTVLSSEEREELLTLLGEIK</sequence>
<name>A0A1Y6D1M0_9GAMM</name>
<feature type="domain" description="Toprim" evidence="14">
    <location>
        <begin position="256"/>
        <end position="338"/>
    </location>
</feature>
<dbReference type="GO" id="GO:0003899">
    <property type="term" value="F:DNA-directed RNA polymerase activity"/>
    <property type="evidence" value="ECO:0007669"/>
    <property type="project" value="UniProtKB-UniRule"/>
</dbReference>
<dbReference type="SMART" id="SM00400">
    <property type="entry name" value="ZnF_CHCC"/>
    <property type="match status" value="1"/>
</dbReference>
<dbReference type="InterPro" id="IPR019475">
    <property type="entry name" value="DNA_primase_DnaB-bd"/>
</dbReference>
<evidence type="ECO:0000256" key="2">
    <source>
        <dbReference type="ARBA" id="ARBA00022515"/>
    </source>
</evidence>
<dbReference type="OrthoDB" id="9803773at2"/>
<reference evidence="15 16" key="1">
    <citation type="submission" date="2016-12" db="EMBL/GenBank/DDBJ databases">
        <authorList>
            <person name="Song W.-J."/>
            <person name="Kurnit D.M."/>
        </authorList>
    </citation>
    <scope>NUCLEOTIDE SEQUENCE [LARGE SCALE GENOMIC DNA]</scope>
    <source>
        <strain evidence="15 16">175</strain>
    </source>
</reference>
<feature type="compositionally biased region" description="Basic and acidic residues" evidence="13">
    <location>
        <begin position="97"/>
        <end position="110"/>
    </location>
</feature>
<protein>
    <recommendedName>
        <fullName evidence="12">DNA primase</fullName>
        <ecNumber evidence="12">2.7.7.101</ecNumber>
    </recommendedName>
</protein>
<dbReference type="InterPro" id="IPR037068">
    <property type="entry name" value="DNA_primase_core_N_sf"/>
</dbReference>
<dbReference type="GO" id="GO:0005737">
    <property type="term" value="C:cytoplasm"/>
    <property type="evidence" value="ECO:0007669"/>
    <property type="project" value="TreeGrafter"/>
</dbReference>
<proteinExistence type="inferred from homology"/>
<accession>A0A1Y6D1M0</accession>
<dbReference type="Pfam" id="PF08275">
    <property type="entry name" value="DNAG_N"/>
    <property type="match status" value="1"/>
</dbReference>
<evidence type="ECO:0000256" key="12">
    <source>
        <dbReference type="HAMAP-Rule" id="MF_00974"/>
    </source>
</evidence>
<dbReference type="AlphaFoldDB" id="A0A1Y6D1M0"/>
<dbReference type="InterPro" id="IPR034151">
    <property type="entry name" value="TOPRIM_DnaG_bac"/>
</dbReference>
<evidence type="ECO:0000313" key="15">
    <source>
        <dbReference type="EMBL" id="SMF96839.1"/>
    </source>
</evidence>
<keyword evidence="4 12" id="KW-0548">Nucleotidyltransferase</keyword>
<dbReference type="Pfam" id="PF01807">
    <property type="entry name" value="Zn_ribbon_DnaG"/>
    <property type="match status" value="1"/>
</dbReference>
<dbReference type="Gene3D" id="3.40.1360.10">
    <property type="match status" value="1"/>
</dbReference>
<dbReference type="PROSITE" id="PS50880">
    <property type="entry name" value="TOPRIM"/>
    <property type="match status" value="1"/>
</dbReference>
<keyword evidence="9" id="KW-0460">Magnesium</keyword>
<dbReference type="PANTHER" id="PTHR30313">
    <property type="entry name" value="DNA PRIMASE"/>
    <property type="match status" value="1"/>
</dbReference>
<dbReference type="Gene3D" id="1.10.860.10">
    <property type="entry name" value="DNAb Helicase, Chain A"/>
    <property type="match status" value="1"/>
</dbReference>
<dbReference type="EMBL" id="FXAM01000001">
    <property type="protein sequence ID" value="SMF96839.1"/>
    <property type="molecule type" value="Genomic_DNA"/>
</dbReference>
<keyword evidence="11 12" id="KW-0804">Transcription</keyword>
<evidence type="ECO:0000256" key="11">
    <source>
        <dbReference type="ARBA" id="ARBA00023163"/>
    </source>
</evidence>
<feature type="region of interest" description="Disordered" evidence="13">
    <location>
        <begin position="423"/>
        <end position="443"/>
    </location>
</feature>